<evidence type="ECO:0000256" key="1">
    <source>
        <dbReference type="SAM" id="Phobius"/>
    </source>
</evidence>
<keyword evidence="1" id="KW-0812">Transmembrane</keyword>
<keyword evidence="1" id="KW-0472">Membrane</keyword>
<evidence type="ECO:0000313" key="3">
    <source>
        <dbReference type="EMBL" id="MFB3168438.1"/>
    </source>
</evidence>
<protein>
    <submittedName>
        <fullName evidence="3">SH3 domain-containing protein</fullName>
    </submittedName>
</protein>
<evidence type="ECO:0000313" key="4">
    <source>
        <dbReference type="Proteomes" id="UP001241748"/>
    </source>
</evidence>
<evidence type="ECO:0000259" key="2">
    <source>
        <dbReference type="Pfam" id="PF08239"/>
    </source>
</evidence>
<name>A0ABV4YV44_9BACI</name>
<accession>A0ABV4YV44</accession>
<comment type="caution">
    <text evidence="3">The sequence shown here is derived from an EMBL/GenBank/DDBJ whole genome shotgun (WGS) entry which is preliminary data.</text>
</comment>
<dbReference type="Gene3D" id="2.30.30.40">
    <property type="entry name" value="SH3 Domains"/>
    <property type="match status" value="1"/>
</dbReference>
<dbReference type="InterPro" id="IPR003646">
    <property type="entry name" value="SH3-like_bac-type"/>
</dbReference>
<feature type="domain" description="SH3b" evidence="2">
    <location>
        <begin position="184"/>
        <end position="238"/>
    </location>
</feature>
<dbReference type="Proteomes" id="UP001241748">
    <property type="component" value="Unassembled WGS sequence"/>
</dbReference>
<keyword evidence="1" id="KW-1133">Transmembrane helix</keyword>
<sequence length="245" mass="28751">MESILNQLFWIWSLITVLPEWMRLFLALFVLLQLARLILLYIFPPFLNLLCRLLKKMIYLISYPIMALLSTMQRRRREAGIAGIPVWIEIIEGMFALFENFLNKMIELFTKRKRNKSRIKRWTFYAVTAVVILLTAAIMNNPNEWYTQKWRKAEVWLNQEHVHVQASGASPDQKELILNKKYEDGGNIREAPALTAPRLYTITNGEILHFLNEEQVDSKGIKWLKVQTTNGIEGWISALIVMEKQ</sequence>
<feature type="transmembrane region" description="Helical" evidence="1">
    <location>
        <begin position="122"/>
        <end position="139"/>
    </location>
</feature>
<dbReference type="RefSeq" id="WP_306072998.1">
    <property type="nucleotide sequence ID" value="NZ_JAROBZ020000001.1"/>
</dbReference>
<organism evidence="3 4">
    <name type="scientific">Neobacillus driksii</name>
    <dbReference type="NCBI Taxonomy" id="3035913"/>
    <lineage>
        <taxon>Bacteria</taxon>
        <taxon>Bacillati</taxon>
        <taxon>Bacillota</taxon>
        <taxon>Bacilli</taxon>
        <taxon>Bacillales</taxon>
        <taxon>Bacillaceae</taxon>
        <taxon>Neobacillus</taxon>
    </lineage>
</organism>
<proteinExistence type="predicted"/>
<dbReference type="EMBL" id="JAROBZ020000001">
    <property type="protein sequence ID" value="MFB3168438.1"/>
    <property type="molecule type" value="Genomic_DNA"/>
</dbReference>
<gene>
    <name evidence="3" type="ORF">P5G62_015070</name>
</gene>
<reference evidence="3 4" key="1">
    <citation type="submission" date="2024-05" db="EMBL/GenBank/DDBJ databases">
        <authorList>
            <person name="Venkateswaran K."/>
        </authorList>
    </citation>
    <scope>NUCLEOTIDE SEQUENCE [LARGE SCALE GENOMIC DNA]</scope>
    <source>
        <strain evidence="3 4">179-C4-2-HS</strain>
    </source>
</reference>
<keyword evidence="4" id="KW-1185">Reference proteome</keyword>
<dbReference type="Pfam" id="PF08239">
    <property type="entry name" value="SH3_3"/>
    <property type="match status" value="1"/>
</dbReference>
<feature type="transmembrane region" description="Helical" evidence="1">
    <location>
        <begin position="79"/>
        <end position="102"/>
    </location>
</feature>